<evidence type="ECO:0000256" key="4">
    <source>
        <dbReference type="ARBA" id="ARBA00022728"/>
    </source>
</evidence>
<evidence type="ECO:0000259" key="10">
    <source>
        <dbReference type="PROSITE" id="PS51358"/>
    </source>
</evidence>
<dbReference type="SMART" id="SM00931">
    <property type="entry name" value="NOSIC"/>
    <property type="match status" value="1"/>
</dbReference>
<accession>A0AAD5HGJ4</accession>
<dbReference type="InterPro" id="IPR019175">
    <property type="entry name" value="Prp31_C"/>
</dbReference>
<keyword evidence="3" id="KW-0507">mRNA processing</keyword>
<feature type="region of interest" description="Disordered" evidence="9">
    <location>
        <begin position="430"/>
        <end position="458"/>
    </location>
</feature>
<dbReference type="Proteomes" id="UP001206595">
    <property type="component" value="Unassembled WGS sequence"/>
</dbReference>
<dbReference type="InterPro" id="IPR012976">
    <property type="entry name" value="NOSIC"/>
</dbReference>
<feature type="compositionally biased region" description="Low complexity" evidence="9">
    <location>
        <begin position="446"/>
        <end position="458"/>
    </location>
</feature>
<keyword evidence="12" id="KW-1185">Reference proteome</keyword>
<dbReference type="EMBL" id="MU620907">
    <property type="protein sequence ID" value="KAI8581133.1"/>
    <property type="molecule type" value="Genomic_DNA"/>
</dbReference>
<dbReference type="FunFam" id="1.10.246.90:FF:000002">
    <property type="entry name" value="U4/U6 small nuclear ribonucleoprotein Prp31"/>
    <property type="match status" value="1"/>
</dbReference>
<evidence type="ECO:0000256" key="3">
    <source>
        <dbReference type="ARBA" id="ARBA00022664"/>
    </source>
</evidence>
<keyword evidence="6" id="KW-0508">mRNA splicing</keyword>
<feature type="compositionally biased region" description="Acidic residues" evidence="9">
    <location>
        <begin position="7"/>
        <end position="45"/>
    </location>
</feature>
<dbReference type="InterPro" id="IPR042239">
    <property type="entry name" value="Nop_C"/>
</dbReference>
<dbReference type="PROSITE" id="PS51358">
    <property type="entry name" value="NOP"/>
    <property type="match status" value="1"/>
</dbReference>
<dbReference type="Gene3D" id="1.10.287.4070">
    <property type="match status" value="1"/>
</dbReference>
<dbReference type="GO" id="GO:0005687">
    <property type="term" value="C:U4 snRNP"/>
    <property type="evidence" value="ECO:0007669"/>
    <property type="project" value="TreeGrafter"/>
</dbReference>
<dbReference type="GeneID" id="75913067"/>
<dbReference type="GO" id="GO:0046540">
    <property type="term" value="C:U4/U6 x U5 tri-snRNP complex"/>
    <property type="evidence" value="ECO:0007669"/>
    <property type="project" value="InterPro"/>
</dbReference>
<evidence type="ECO:0000313" key="12">
    <source>
        <dbReference type="Proteomes" id="UP001206595"/>
    </source>
</evidence>
<evidence type="ECO:0000256" key="8">
    <source>
        <dbReference type="ARBA" id="ARBA00023274"/>
    </source>
</evidence>
<feature type="compositionally biased region" description="Basic residues" evidence="9">
    <location>
        <begin position="367"/>
        <end position="377"/>
    </location>
</feature>
<dbReference type="InterPro" id="IPR036070">
    <property type="entry name" value="Nop_dom_sf"/>
</dbReference>
<keyword evidence="4" id="KW-0747">Spliceosome</keyword>
<evidence type="ECO:0000256" key="6">
    <source>
        <dbReference type="ARBA" id="ARBA00023187"/>
    </source>
</evidence>
<dbReference type="GO" id="GO:0000244">
    <property type="term" value="P:spliceosomal tri-snRNP complex assembly"/>
    <property type="evidence" value="ECO:0007669"/>
    <property type="project" value="InterPro"/>
</dbReference>
<dbReference type="PANTHER" id="PTHR13904:SF0">
    <property type="entry name" value="U4_U6 SMALL NUCLEAR RIBONUCLEOPROTEIN PRP31"/>
    <property type="match status" value="1"/>
</dbReference>
<keyword evidence="8" id="KW-0687">Ribonucleoprotein</keyword>
<proteinExistence type="inferred from homology"/>
<comment type="caution">
    <text evidence="11">The sequence shown here is derived from an EMBL/GenBank/DDBJ whole genome shotgun (WGS) entry which is preliminary data.</text>
</comment>
<dbReference type="PANTHER" id="PTHR13904">
    <property type="entry name" value="PRE-MRNA SPLICING FACTOR PRP31"/>
    <property type="match status" value="1"/>
</dbReference>
<evidence type="ECO:0000313" key="11">
    <source>
        <dbReference type="EMBL" id="KAI8581133.1"/>
    </source>
</evidence>
<dbReference type="Pfam" id="PF01798">
    <property type="entry name" value="Nop"/>
    <property type="match status" value="1"/>
</dbReference>
<organism evidence="11 12">
    <name type="scientific">Umbelopsis ramanniana AG</name>
    <dbReference type="NCBI Taxonomy" id="1314678"/>
    <lineage>
        <taxon>Eukaryota</taxon>
        <taxon>Fungi</taxon>
        <taxon>Fungi incertae sedis</taxon>
        <taxon>Mucoromycota</taxon>
        <taxon>Mucoromycotina</taxon>
        <taxon>Umbelopsidomycetes</taxon>
        <taxon>Umbelopsidales</taxon>
        <taxon>Umbelopsidaceae</taxon>
        <taxon>Umbelopsis</taxon>
    </lineage>
</organism>
<dbReference type="InterPro" id="IPR027105">
    <property type="entry name" value="Prp31"/>
</dbReference>
<comment type="subcellular location">
    <subcellularLocation>
        <location evidence="1">Nucleus</location>
    </subcellularLocation>
</comment>
<dbReference type="InterPro" id="IPR002687">
    <property type="entry name" value="Nop_dom"/>
</dbReference>
<reference evidence="11" key="1">
    <citation type="submission" date="2021-06" db="EMBL/GenBank/DDBJ databases">
        <authorList>
            <consortium name="DOE Joint Genome Institute"/>
            <person name="Mondo S.J."/>
            <person name="Amses K.R."/>
            <person name="Simmons D.R."/>
            <person name="Longcore J.E."/>
            <person name="Seto K."/>
            <person name="Alves G.H."/>
            <person name="Bonds A.E."/>
            <person name="Quandt C.A."/>
            <person name="Davis W.J."/>
            <person name="Chang Y."/>
            <person name="Letcher P.M."/>
            <person name="Powell M.J."/>
            <person name="Kuo A."/>
            <person name="Labutti K."/>
            <person name="Pangilinan J."/>
            <person name="Andreopoulos W."/>
            <person name="Tritt A."/>
            <person name="Riley R."/>
            <person name="Hundley H."/>
            <person name="Johnson J."/>
            <person name="Lipzen A."/>
            <person name="Barry K."/>
            <person name="Berbee M.L."/>
            <person name="Buchler N.E."/>
            <person name="Grigoriev I.V."/>
            <person name="Spatafora J.W."/>
            <person name="Stajich J.E."/>
            <person name="James T.Y."/>
        </authorList>
    </citation>
    <scope>NUCLEOTIDE SEQUENCE</scope>
    <source>
        <strain evidence="11">AG</strain>
    </source>
</reference>
<dbReference type="Pfam" id="PF09785">
    <property type="entry name" value="Prp31_C"/>
    <property type="match status" value="1"/>
</dbReference>
<dbReference type="GO" id="GO:0071011">
    <property type="term" value="C:precatalytic spliceosome"/>
    <property type="evidence" value="ECO:0007669"/>
    <property type="project" value="TreeGrafter"/>
</dbReference>
<dbReference type="AlphaFoldDB" id="A0AAD5HGJ4"/>
<dbReference type="FunFam" id="1.10.287.4070:FF:000003">
    <property type="entry name" value="U4/U6 small nuclear ribonucleoprotein PRP31"/>
    <property type="match status" value="1"/>
</dbReference>
<protein>
    <recommendedName>
        <fullName evidence="10">Nop domain-containing protein</fullName>
    </recommendedName>
</protein>
<evidence type="ECO:0000256" key="7">
    <source>
        <dbReference type="ARBA" id="ARBA00023242"/>
    </source>
</evidence>
<evidence type="ECO:0000256" key="9">
    <source>
        <dbReference type="SAM" id="MobiDB-lite"/>
    </source>
</evidence>
<keyword evidence="7" id="KW-0539">Nucleus</keyword>
<reference evidence="11" key="2">
    <citation type="journal article" date="2022" name="Proc. Natl. Acad. Sci. U.S.A.">
        <title>Diploid-dominant life cycles characterize the early evolution of Fungi.</title>
        <authorList>
            <person name="Amses K.R."/>
            <person name="Simmons D.R."/>
            <person name="Longcore J.E."/>
            <person name="Mondo S.J."/>
            <person name="Seto K."/>
            <person name="Jeronimo G.H."/>
            <person name="Bonds A.E."/>
            <person name="Quandt C.A."/>
            <person name="Davis W.J."/>
            <person name="Chang Y."/>
            <person name="Federici B.A."/>
            <person name="Kuo A."/>
            <person name="LaButti K."/>
            <person name="Pangilinan J."/>
            <person name="Andreopoulos W."/>
            <person name="Tritt A."/>
            <person name="Riley R."/>
            <person name="Hundley H."/>
            <person name="Johnson J."/>
            <person name="Lipzen A."/>
            <person name="Barry K."/>
            <person name="Lang B.F."/>
            <person name="Cuomo C.A."/>
            <person name="Buchler N.E."/>
            <person name="Grigoriev I.V."/>
            <person name="Spatafora J.W."/>
            <person name="Stajich J.E."/>
            <person name="James T.Y."/>
        </authorList>
    </citation>
    <scope>NUCLEOTIDE SEQUENCE</scope>
    <source>
        <strain evidence="11">AG</strain>
    </source>
</reference>
<feature type="domain" description="Nop" evidence="10">
    <location>
        <begin position="231"/>
        <end position="349"/>
    </location>
</feature>
<feature type="region of interest" description="Disordered" evidence="9">
    <location>
        <begin position="1"/>
        <end position="45"/>
    </location>
</feature>
<comment type="similarity">
    <text evidence="2">Belongs to the PRP31 family.</text>
</comment>
<dbReference type="GO" id="GO:0003723">
    <property type="term" value="F:RNA binding"/>
    <property type="evidence" value="ECO:0007669"/>
    <property type="project" value="UniProtKB-KW"/>
</dbReference>
<keyword evidence="5" id="KW-0694">RNA-binding</keyword>
<gene>
    <name evidence="11" type="ORF">K450DRAFT_233249</name>
</gene>
<feature type="region of interest" description="Disordered" evidence="9">
    <location>
        <begin position="349"/>
        <end position="377"/>
    </location>
</feature>
<evidence type="ECO:0000256" key="5">
    <source>
        <dbReference type="ARBA" id="ARBA00022884"/>
    </source>
</evidence>
<dbReference type="RefSeq" id="XP_051446137.1">
    <property type="nucleotide sequence ID" value="XM_051587722.1"/>
</dbReference>
<dbReference type="SUPFAM" id="SSF89124">
    <property type="entry name" value="Nop domain"/>
    <property type="match status" value="1"/>
</dbReference>
<name>A0AAD5HGJ4_UMBRA</name>
<dbReference type="Gene3D" id="1.10.246.90">
    <property type="entry name" value="Nop domain"/>
    <property type="match status" value="1"/>
</dbReference>
<evidence type="ECO:0000256" key="1">
    <source>
        <dbReference type="ARBA" id="ARBA00004123"/>
    </source>
</evidence>
<sequence>MSLADELAADLDFSDNELQEEENDQELAADQDQNDGMDTEDAVIEDEDEQRERIESMQMGNLKSVNQVSKLLNSKATQDILKSIEEFRKVDRDPSRPISGPIEDDPEYRIIVQSNNLVVELDNEVLTVHKFIRDHYAPKFPELESLVLNPLDYVRAVSAIGNEMDITKVDLHSILPSATIMVVTVTGTTTNGRQLTDDEWRITKEACDMVLALDAARKMIIEYVESRMNFIAPNLSQVVGSATAAKLLGAAGGLTGLCKMPACNVQVLGKNKKTNTGFSRALVYKHGGYIYYSEVCTRLPSDLRPKIQKMVAAKCVLAARIDTAHEARDGHRGRLMRDDIETKIEKLQEAPPNKNTKALPVPDEGPKKRRGGRRARKAKEALAMTELREAQNRMVFGHAEDEAESMDSSRGMGLIGNQVGKIRASAVDMRSKVKAPKQTKRWGQQSSGTATSGLSSSLSFTPVQGIELVDPTAAAEKVKQANERYFGTGAFLNVGKKP</sequence>
<evidence type="ECO:0000256" key="2">
    <source>
        <dbReference type="ARBA" id="ARBA00005572"/>
    </source>
</evidence>